<evidence type="ECO:0000313" key="2">
    <source>
        <dbReference type="Proteomes" id="UP000029492"/>
    </source>
</evidence>
<sequence length="73" mass="8123">MNAFIAVVLVCANGLAQDACTDDQALEVRKVRVANELGCATGWQEIIARTERRDEIGKTAYLKTECRRVKDPQ</sequence>
<dbReference type="EMBL" id="CP003811">
    <property type="protein sequence ID" value="AIQ90897.1"/>
    <property type="molecule type" value="Genomic_DNA"/>
</dbReference>
<keyword evidence="2" id="KW-1185">Reference proteome</keyword>
<dbReference type="eggNOG" id="ENOG502ZQY8">
    <property type="taxonomic scope" value="Bacteria"/>
</dbReference>
<dbReference type="AlphaFoldDB" id="A0A089NU48"/>
<dbReference type="Proteomes" id="UP000029492">
    <property type="component" value="Chromosome"/>
</dbReference>
<protein>
    <submittedName>
        <fullName evidence="1">Protein of unassigned function</fullName>
    </submittedName>
</protein>
<evidence type="ECO:0000313" key="1">
    <source>
        <dbReference type="EMBL" id="AIQ90897.1"/>
    </source>
</evidence>
<dbReference type="STRING" id="693986.MOC_3142"/>
<dbReference type="RefSeq" id="WP_043349150.1">
    <property type="nucleotide sequence ID" value="NZ_CP003811.1"/>
</dbReference>
<name>A0A089NU48_9HYPH</name>
<proteinExistence type="predicted"/>
<accession>A0A089NU48</accession>
<dbReference type="HOGENOM" id="CLU_2700563_0_0_5"/>
<organism evidence="1 2">
    <name type="scientific">Methylobacterium oryzae CBMB20</name>
    <dbReference type="NCBI Taxonomy" id="693986"/>
    <lineage>
        <taxon>Bacteria</taxon>
        <taxon>Pseudomonadati</taxon>
        <taxon>Pseudomonadota</taxon>
        <taxon>Alphaproteobacteria</taxon>
        <taxon>Hyphomicrobiales</taxon>
        <taxon>Methylobacteriaceae</taxon>
        <taxon>Methylobacterium</taxon>
    </lineage>
</organism>
<gene>
    <name evidence="1" type="ORF">MOC_3142</name>
</gene>
<dbReference type="KEGG" id="mor:MOC_3142"/>
<reference evidence="1 2" key="1">
    <citation type="journal article" date="2014" name="PLoS ONE">
        <title>Genome Information of Methylobacterium oryzae, a Plant-Probiotic Methylotroph in the Phyllosphere.</title>
        <authorList>
            <person name="Kwak M.J."/>
            <person name="Jeong H."/>
            <person name="Madhaiyan M."/>
            <person name="Lee Y."/>
            <person name="Sa T.M."/>
            <person name="Oh T.K."/>
            <person name="Kim J.F."/>
        </authorList>
    </citation>
    <scope>NUCLEOTIDE SEQUENCE [LARGE SCALE GENOMIC DNA]</scope>
    <source>
        <strain evidence="1 2">CBMB20</strain>
    </source>
</reference>